<dbReference type="GO" id="GO:0016020">
    <property type="term" value="C:membrane"/>
    <property type="evidence" value="ECO:0007669"/>
    <property type="project" value="UniProtKB-SubCell"/>
</dbReference>
<dbReference type="OrthoDB" id="425532at2759"/>
<dbReference type="InterPro" id="IPR002048">
    <property type="entry name" value="EF_hand_dom"/>
</dbReference>
<dbReference type="SMART" id="SM00054">
    <property type="entry name" value="EFh"/>
    <property type="match status" value="2"/>
</dbReference>
<dbReference type="InterPro" id="IPR027359">
    <property type="entry name" value="Volt_channel_dom_sf"/>
</dbReference>
<dbReference type="Gene3D" id="1.25.40.10">
    <property type="entry name" value="Tetratricopeptide repeat domain"/>
    <property type="match status" value="5"/>
</dbReference>
<dbReference type="InterPro" id="IPR018247">
    <property type="entry name" value="EF_Hand_1_Ca_BS"/>
</dbReference>
<dbReference type="Gene3D" id="1.10.287.70">
    <property type="match status" value="1"/>
</dbReference>
<feature type="transmembrane region" description="Helical" evidence="8">
    <location>
        <begin position="668"/>
        <end position="688"/>
    </location>
</feature>
<evidence type="ECO:0000256" key="7">
    <source>
        <dbReference type="PROSITE-ProRule" id="PRU00708"/>
    </source>
</evidence>
<dbReference type="Pfam" id="PF01535">
    <property type="entry name" value="PPR"/>
    <property type="match status" value="3"/>
</dbReference>
<evidence type="ECO:0000259" key="9">
    <source>
        <dbReference type="PROSITE" id="PS50222"/>
    </source>
</evidence>
<feature type="domain" description="EF-hand" evidence="9">
    <location>
        <begin position="895"/>
        <end position="930"/>
    </location>
</feature>
<dbReference type="InterPro" id="IPR005821">
    <property type="entry name" value="Ion_trans_dom"/>
</dbReference>
<dbReference type="InterPro" id="IPR011990">
    <property type="entry name" value="TPR-like_helical_dom_sf"/>
</dbReference>
<dbReference type="Pfam" id="PF13833">
    <property type="entry name" value="EF-hand_8"/>
    <property type="match status" value="1"/>
</dbReference>
<feature type="transmembrane region" description="Helical" evidence="8">
    <location>
        <begin position="856"/>
        <end position="881"/>
    </location>
</feature>
<dbReference type="Proteomes" id="UP000186817">
    <property type="component" value="Unassembled WGS sequence"/>
</dbReference>
<dbReference type="Gene3D" id="1.10.238.10">
    <property type="entry name" value="EF-hand"/>
    <property type="match status" value="1"/>
</dbReference>
<feature type="repeat" description="PPR" evidence="7">
    <location>
        <begin position="240"/>
        <end position="274"/>
    </location>
</feature>
<dbReference type="PROSITE" id="PS50222">
    <property type="entry name" value="EF_HAND_2"/>
    <property type="match status" value="2"/>
</dbReference>
<evidence type="ECO:0000313" key="11">
    <source>
        <dbReference type="Proteomes" id="UP000186817"/>
    </source>
</evidence>
<evidence type="ECO:0000256" key="6">
    <source>
        <dbReference type="ARBA" id="ARBA00023136"/>
    </source>
</evidence>
<dbReference type="NCBIfam" id="TIGR00756">
    <property type="entry name" value="PPR"/>
    <property type="match status" value="5"/>
</dbReference>
<dbReference type="InterPro" id="IPR051222">
    <property type="entry name" value="PPR/CCM1_RNA-binding"/>
</dbReference>
<dbReference type="AlphaFoldDB" id="A0A1Q9DJC6"/>
<dbReference type="Pfam" id="PF13041">
    <property type="entry name" value="PPR_2"/>
    <property type="match status" value="3"/>
</dbReference>
<keyword evidence="11" id="KW-1185">Reference proteome</keyword>
<dbReference type="Pfam" id="PF00520">
    <property type="entry name" value="Ion_trans"/>
    <property type="match status" value="1"/>
</dbReference>
<feature type="repeat" description="PPR" evidence="7">
    <location>
        <begin position="448"/>
        <end position="482"/>
    </location>
</feature>
<protein>
    <submittedName>
        <fullName evidence="10">Pentatricopeptide repeat-containing protein, mitochondrial</fullName>
    </submittedName>
</protein>
<dbReference type="PROSITE" id="PS00018">
    <property type="entry name" value="EF_HAND_1"/>
    <property type="match status" value="2"/>
</dbReference>
<dbReference type="InterPro" id="IPR011992">
    <property type="entry name" value="EF-hand-dom_pair"/>
</dbReference>
<feature type="repeat" description="PPR" evidence="7">
    <location>
        <begin position="345"/>
        <end position="379"/>
    </location>
</feature>
<reference evidence="10 11" key="1">
    <citation type="submission" date="2016-02" db="EMBL/GenBank/DDBJ databases">
        <title>Genome analysis of coral dinoflagellate symbionts highlights evolutionary adaptations to a symbiotic lifestyle.</title>
        <authorList>
            <person name="Aranda M."/>
            <person name="Li Y."/>
            <person name="Liew Y.J."/>
            <person name="Baumgarten S."/>
            <person name="Simakov O."/>
            <person name="Wilson M."/>
            <person name="Piel J."/>
            <person name="Ashoor H."/>
            <person name="Bougouffa S."/>
            <person name="Bajic V.B."/>
            <person name="Ryu T."/>
            <person name="Ravasi T."/>
            <person name="Bayer T."/>
            <person name="Micklem G."/>
            <person name="Kim H."/>
            <person name="Bhak J."/>
            <person name="Lajeunesse T.C."/>
            <person name="Voolstra C.R."/>
        </authorList>
    </citation>
    <scope>NUCLEOTIDE SEQUENCE [LARGE SCALE GENOMIC DNA]</scope>
    <source>
        <strain evidence="10 11">CCMP2467</strain>
    </source>
</reference>
<dbReference type="Gene3D" id="1.20.120.350">
    <property type="entry name" value="Voltage-gated potassium channels. Chain C"/>
    <property type="match status" value="1"/>
</dbReference>
<evidence type="ECO:0000256" key="4">
    <source>
        <dbReference type="ARBA" id="ARBA00022837"/>
    </source>
</evidence>
<feature type="transmembrane region" description="Helical" evidence="8">
    <location>
        <begin position="765"/>
        <end position="794"/>
    </location>
</feature>
<evidence type="ECO:0000256" key="3">
    <source>
        <dbReference type="ARBA" id="ARBA00022737"/>
    </source>
</evidence>
<dbReference type="PROSITE" id="PS51375">
    <property type="entry name" value="PPR"/>
    <property type="match status" value="8"/>
</dbReference>
<keyword evidence="4" id="KW-0106">Calcium</keyword>
<dbReference type="EMBL" id="LSRX01000510">
    <property type="protein sequence ID" value="OLP95256.1"/>
    <property type="molecule type" value="Genomic_DNA"/>
</dbReference>
<name>A0A1Q9DJC6_SYMMI</name>
<sequence length="1018" mass="112259">MLAFFHDNAVNQGKKKSVKAASFDAGAEVLSKARSSQYMAEKPHWALRIVENPYFDYVLIAFLLGNALTFGIEADVMARQSLLQPPETRAAGSHEHRTEGQQDGRAFTRAITASARAARWDSATDLLSMMRAKSIKPNVFSYTSAANACEKCHCWPVALEMFGDMQLSRVSPSLFTFSSIISSCGKGGRWQVSLVVFGIAGSSRPDVVTYNAAISANEKGEQWDRALDLFSHMSAAEKPNLVTYNSTISASEKAGRWQIAVQLLSQAARSHLQPDTITFNSVISACEKAGQWQVALYLFSSMSGACVQPDLVSCNGALSACAKSGEWELAVYLLSRMPDLRTSPDVISCSSVIAACESSGRWQVAITVLADMLASRVMPNSISFNSAISACARGHRWEMAICLLHQMPVDSRDVISFSSAVSSCEKAAHWELAIRLLQEMRCEKASPNVVTYNSLISTCDKAGRWEAAIQLLAEMPRKKQPPNTISYNSAISACARRGRWQIALAVLQELPSYGCPDQFTYNGVISACEMVGEWQTALQLLSQMPSDLSPNVISYNSVISAAEKAQCWQVAVSLLATMPEGQVLPNEITYNSSISACGIGAHWQAAVQLFADMSNMSAVAMTPDVLTYGSTLAACTRAEAVKQAFNLISQMPVALTARNTMNWGDQPMAVFTALNIAFTMIFVAELTIRIVAYHWNFLFGEGWMWNLFDLIIVFFSVVDEVSQLFLSGSDVQTLLSFAGVLRMLRLGRVMRLIRLVRVVPALKSMVYLVSASMNSFFWTGVLLLLLMYCVAVYFTDLATEATRLNANTSVDLTEVRRYWGSLGQAVASLFQAITGGMDWRVFVEVFETALPESHDMLLVVFSLYIAFATLVMLNLVTGVFVEGAQRIAKEEKEQELIKSVQKLCVLADTSGDGEITWEEFEANLSSQEMITYLKTFDMDSSQARDIFYVLDTNDSGTVSLEEFIGASIKLHTPARMADREILRIYIRDCFAELNLRLQSMDDMWRKMRPKLDAIIGAS</sequence>
<dbReference type="PANTHER" id="PTHR47942:SF63">
    <property type="entry name" value="PENTATRICOPEPTIDE REPEAT-CONTAINING PROTEIN"/>
    <property type="match status" value="1"/>
</dbReference>
<feature type="repeat" description="PPR" evidence="7">
    <location>
        <begin position="310"/>
        <end position="344"/>
    </location>
</feature>
<evidence type="ECO:0000256" key="2">
    <source>
        <dbReference type="ARBA" id="ARBA00022692"/>
    </source>
</evidence>
<keyword evidence="2 8" id="KW-0812">Transmembrane</keyword>
<dbReference type="Pfam" id="PF13812">
    <property type="entry name" value="PPR_3"/>
    <property type="match status" value="2"/>
</dbReference>
<feature type="transmembrane region" description="Helical" evidence="8">
    <location>
        <begin position="695"/>
        <end position="718"/>
    </location>
</feature>
<feature type="repeat" description="PPR" evidence="7">
    <location>
        <begin position="275"/>
        <end position="309"/>
    </location>
</feature>
<dbReference type="InterPro" id="IPR002885">
    <property type="entry name" value="PPR_rpt"/>
</dbReference>
<keyword evidence="5 8" id="KW-1133">Transmembrane helix</keyword>
<feature type="domain" description="EF-hand" evidence="9">
    <location>
        <begin position="938"/>
        <end position="973"/>
    </location>
</feature>
<comment type="caution">
    <text evidence="10">The sequence shown here is derived from an EMBL/GenBank/DDBJ whole genome shotgun (WGS) entry which is preliminary data.</text>
</comment>
<keyword evidence="6 8" id="KW-0472">Membrane</keyword>
<feature type="repeat" description="PPR" evidence="7">
    <location>
        <begin position="413"/>
        <end position="447"/>
    </location>
</feature>
<evidence type="ECO:0000256" key="8">
    <source>
        <dbReference type="SAM" id="Phobius"/>
    </source>
</evidence>
<dbReference type="GO" id="GO:0005509">
    <property type="term" value="F:calcium ion binding"/>
    <property type="evidence" value="ECO:0007669"/>
    <property type="project" value="InterPro"/>
</dbReference>
<accession>A0A1Q9DJC6</accession>
<dbReference type="SUPFAM" id="SSF47473">
    <property type="entry name" value="EF-hand"/>
    <property type="match status" value="1"/>
</dbReference>
<evidence type="ECO:0000256" key="5">
    <source>
        <dbReference type="ARBA" id="ARBA00022989"/>
    </source>
</evidence>
<keyword evidence="3" id="KW-0677">Repeat</keyword>
<organism evidence="10 11">
    <name type="scientific">Symbiodinium microadriaticum</name>
    <name type="common">Dinoflagellate</name>
    <name type="synonym">Zooxanthella microadriatica</name>
    <dbReference type="NCBI Taxonomy" id="2951"/>
    <lineage>
        <taxon>Eukaryota</taxon>
        <taxon>Sar</taxon>
        <taxon>Alveolata</taxon>
        <taxon>Dinophyceae</taxon>
        <taxon>Suessiales</taxon>
        <taxon>Symbiodiniaceae</taxon>
        <taxon>Symbiodinium</taxon>
    </lineage>
</organism>
<gene>
    <name evidence="10" type="ORF">AK812_SmicGene22629</name>
</gene>
<comment type="subcellular location">
    <subcellularLocation>
        <location evidence="1">Membrane</location>
        <topology evidence="1">Multi-pass membrane protein</topology>
    </subcellularLocation>
</comment>
<feature type="repeat" description="PPR" evidence="7">
    <location>
        <begin position="483"/>
        <end position="517"/>
    </location>
</feature>
<dbReference type="GO" id="GO:0005216">
    <property type="term" value="F:monoatomic ion channel activity"/>
    <property type="evidence" value="ECO:0007669"/>
    <property type="project" value="InterPro"/>
</dbReference>
<evidence type="ECO:0000256" key="1">
    <source>
        <dbReference type="ARBA" id="ARBA00004141"/>
    </source>
</evidence>
<dbReference type="SUPFAM" id="SSF81324">
    <property type="entry name" value="Voltage-gated potassium channels"/>
    <property type="match status" value="1"/>
</dbReference>
<dbReference type="PANTHER" id="PTHR47942">
    <property type="entry name" value="TETRATRICOPEPTIDE REPEAT (TPR)-LIKE SUPERFAMILY PROTEIN-RELATED"/>
    <property type="match status" value="1"/>
</dbReference>
<evidence type="ECO:0000313" key="10">
    <source>
        <dbReference type="EMBL" id="OLP95256.1"/>
    </source>
</evidence>
<proteinExistence type="predicted"/>
<feature type="repeat" description="PPR" evidence="7">
    <location>
        <begin position="103"/>
        <end position="137"/>
    </location>
</feature>